<keyword evidence="1" id="KW-1133">Transmembrane helix</keyword>
<accession>A0AAI9D8H7</accession>
<sequence>MNKWALGAIMGSVVGVIALGAVGVNLSLKEIDRLSTKVGSLTAENQQLSRDIDRQSTVIADQALTFQRANHLSSEAYRHGLTQQAITQERKIEYKTILKKQPTCDLPVPSALSHGLLSNAHRIRARALSADPENLNATGAPILTGRILTYCDLALWVDPLLTDLEQANTQLMAIGQLDSERQREKIN</sequence>
<dbReference type="AlphaFoldDB" id="A0AAI9D8H7"/>
<keyword evidence="1" id="KW-0812">Transmembrane</keyword>
<reference evidence="2" key="1">
    <citation type="submission" date="2024-02" db="EMBL/GenBank/DDBJ databases">
        <authorList>
            <consortium name="Clinical and Environmental Microbiology Branch: Whole genome sequencing antimicrobial resistance pathogens in the healthcare setting"/>
        </authorList>
    </citation>
    <scope>NUCLEOTIDE SEQUENCE</scope>
    <source>
        <strain evidence="2">2021GO-0154</strain>
    </source>
</reference>
<dbReference type="EMBL" id="ABMABF030000001">
    <property type="protein sequence ID" value="EMJ5132493.1"/>
    <property type="molecule type" value="Genomic_DNA"/>
</dbReference>
<protein>
    <submittedName>
        <fullName evidence="2">DUF2570 domain-containing protein</fullName>
    </submittedName>
</protein>
<proteinExistence type="predicted"/>
<name>A0AAI9D8H7_PROST</name>
<comment type="caution">
    <text evidence="2">The sequence shown here is derived from an EMBL/GenBank/DDBJ whole genome shotgun (WGS) entry which is preliminary data.</text>
</comment>
<organism evidence="2">
    <name type="scientific">Providencia stuartii</name>
    <dbReference type="NCBI Taxonomy" id="588"/>
    <lineage>
        <taxon>Bacteria</taxon>
        <taxon>Pseudomonadati</taxon>
        <taxon>Pseudomonadota</taxon>
        <taxon>Gammaproteobacteria</taxon>
        <taxon>Enterobacterales</taxon>
        <taxon>Morganellaceae</taxon>
        <taxon>Providencia</taxon>
    </lineage>
</organism>
<keyword evidence="1" id="KW-0472">Membrane</keyword>
<feature type="transmembrane region" description="Helical" evidence="1">
    <location>
        <begin position="6"/>
        <end position="28"/>
    </location>
</feature>
<evidence type="ECO:0000313" key="2">
    <source>
        <dbReference type="EMBL" id="EMJ5132493.1"/>
    </source>
</evidence>
<evidence type="ECO:0000256" key="1">
    <source>
        <dbReference type="SAM" id="Phobius"/>
    </source>
</evidence>
<gene>
    <name evidence="2" type="ORF">RG298_000157</name>
</gene>